<evidence type="ECO:0000313" key="1">
    <source>
        <dbReference type="EMBL" id="MFI0915386.1"/>
    </source>
</evidence>
<protein>
    <submittedName>
        <fullName evidence="1">Uncharacterized protein</fullName>
    </submittedName>
</protein>
<sequence length="227" mass="22701">MVIRVRLLRREGSSTAVEIRHRPNASLAERGESAAHVDDRLTGAPGLHPFHGVECPCPGGTGFLDVALLSLEGSEVAERYGEGAGERAGLAGADAAAKLTEGGVDIAYVAQGAGGFVAEAGFAEEEDAPRLLVTDGGGGQVVFGAQQDGDGGLFAAGDGEAPGVDDAEQRAFAGAGLLVSLSFHGRGGEVGCGAEVVQVEGLVGHGAQDVRRPGAGLLLRRPGAGQG</sequence>
<accession>A0ABW7TFI1</accession>
<keyword evidence="2" id="KW-1185">Reference proteome</keyword>
<evidence type="ECO:0000313" key="2">
    <source>
        <dbReference type="Proteomes" id="UP001611162"/>
    </source>
</evidence>
<name>A0ABW7TFI1_9ACTN</name>
<gene>
    <name evidence="1" type="ORF">ACH4TF_33915</name>
</gene>
<proteinExistence type="predicted"/>
<dbReference type="EMBL" id="JBIRRB010000021">
    <property type="protein sequence ID" value="MFI0915386.1"/>
    <property type="molecule type" value="Genomic_DNA"/>
</dbReference>
<dbReference type="RefSeq" id="WP_397614969.1">
    <property type="nucleotide sequence ID" value="NZ_JBIRRB010000021.1"/>
</dbReference>
<dbReference type="Proteomes" id="UP001611162">
    <property type="component" value="Unassembled WGS sequence"/>
</dbReference>
<comment type="caution">
    <text evidence="1">The sequence shown here is derived from an EMBL/GenBank/DDBJ whole genome shotgun (WGS) entry which is preliminary data.</text>
</comment>
<reference evidence="1 2" key="1">
    <citation type="submission" date="2024-10" db="EMBL/GenBank/DDBJ databases">
        <title>The Natural Products Discovery Center: Release of the First 8490 Sequenced Strains for Exploring Actinobacteria Biosynthetic Diversity.</title>
        <authorList>
            <person name="Kalkreuter E."/>
            <person name="Kautsar S.A."/>
            <person name="Yang D."/>
            <person name="Bader C.D."/>
            <person name="Teijaro C.N."/>
            <person name="Fluegel L."/>
            <person name="Davis C.M."/>
            <person name="Simpson J.R."/>
            <person name="Lauterbach L."/>
            <person name="Steele A.D."/>
            <person name="Gui C."/>
            <person name="Meng S."/>
            <person name="Li G."/>
            <person name="Viehrig K."/>
            <person name="Ye F."/>
            <person name="Su P."/>
            <person name="Kiefer A.F."/>
            <person name="Nichols A."/>
            <person name="Cepeda A.J."/>
            <person name="Yan W."/>
            <person name="Fan B."/>
            <person name="Jiang Y."/>
            <person name="Adhikari A."/>
            <person name="Zheng C.-J."/>
            <person name="Schuster L."/>
            <person name="Cowan T.M."/>
            <person name="Smanski M.J."/>
            <person name="Chevrette M.G."/>
            <person name="De Carvalho L.P.S."/>
            <person name="Shen B."/>
        </authorList>
    </citation>
    <scope>NUCLEOTIDE SEQUENCE [LARGE SCALE GENOMIC DNA]</scope>
    <source>
        <strain evidence="1 2">NPDC020979</strain>
    </source>
</reference>
<organism evidence="1 2">
    <name type="scientific">Streptomyces abikoensis</name>
    <dbReference type="NCBI Taxonomy" id="97398"/>
    <lineage>
        <taxon>Bacteria</taxon>
        <taxon>Bacillati</taxon>
        <taxon>Actinomycetota</taxon>
        <taxon>Actinomycetes</taxon>
        <taxon>Kitasatosporales</taxon>
        <taxon>Streptomycetaceae</taxon>
        <taxon>Streptomyces</taxon>
    </lineage>
</organism>